<reference evidence="1" key="1">
    <citation type="submission" date="2014-09" db="EMBL/GenBank/DDBJ databases">
        <authorList>
            <person name="Magalhaes I.L.F."/>
            <person name="Oliveira U."/>
            <person name="Santos F.R."/>
            <person name="Vidigal T.H.D.A."/>
            <person name="Brescovit A.D."/>
            <person name="Santos A.J."/>
        </authorList>
    </citation>
    <scope>NUCLEOTIDE SEQUENCE</scope>
    <source>
        <tissue evidence="1">Shoot tissue taken approximately 20 cm above the soil surface</tissue>
    </source>
</reference>
<organism evidence="1">
    <name type="scientific">Arundo donax</name>
    <name type="common">Giant reed</name>
    <name type="synonym">Donax arundinaceus</name>
    <dbReference type="NCBI Taxonomy" id="35708"/>
    <lineage>
        <taxon>Eukaryota</taxon>
        <taxon>Viridiplantae</taxon>
        <taxon>Streptophyta</taxon>
        <taxon>Embryophyta</taxon>
        <taxon>Tracheophyta</taxon>
        <taxon>Spermatophyta</taxon>
        <taxon>Magnoliopsida</taxon>
        <taxon>Liliopsida</taxon>
        <taxon>Poales</taxon>
        <taxon>Poaceae</taxon>
        <taxon>PACMAD clade</taxon>
        <taxon>Arundinoideae</taxon>
        <taxon>Arundineae</taxon>
        <taxon>Arundo</taxon>
    </lineage>
</organism>
<reference evidence="1" key="2">
    <citation type="journal article" date="2015" name="Data Brief">
        <title>Shoot transcriptome of the giant reed, Arundo donax.</title>
        <authorList>
            <person name="Barrero R.A."/>
            <person name="Guerrero F.D."/>
            <person name="Moolhuijzen P."/>
            <person name="Goolsby J.A."/>
            <person name="Tidwell J."/>
            <person name="Bellgard S.E."/>
            <person name="Bellgard M.I."/>
        </authorList>
    </citation>
    <scope>NUCLEOTIDE SEQUENCE</scope>
    <source>
        <tissue evidence="1">Shoot tissue taken approximately 20 cm above the soil surface</tissue>
    </source>
</reference>
<dbReference type="EMBL" id="GBRH01260505">
    <property type="protein sequence ID" value="JAD37390.1"/>
    <property type="molecule type" value="Transcribed_RNA"/>
</dbReference>
<protein>
    <submittedName>
        <fullName evidence="1">Uncharacterized protein</fullName>
    </submittedName>
</protein>
<proteinExistence type="predicted"/>
<sequence>MATRREFVSYHPLPAPGVVNNLKDEIQSKFMETVGSAINSFDRKLLPQQLEGALGTAGNIINSFEPKWTGQKVFDLDGEADFPDGYECPDEYWGSAPVKAQKPVSVKNLLGGIIAMIGRGCKTSGVEQTKDSKTSVSFLGSSDDGKAFLHSSVCMPSALHHYLMKKS</sequence>
<accession>A0A0A8ZKX0</accession>
<name>A0A0A8ZKX0_ARUDO</name>
<evidence type="ECO:0000313" key="1">
    <source>
        <dbReference type="EMBL" id="JAD37390.1"/>
    </source>
</evidence>
<dbReference type="AlphaFoldDB" id="A0A0A8ZKX0"/>